<accession>A0ABN8MZU8</accession>
<evidence type="ECO:0000313" key="1">
    <source>
        <dbReference type="EMBL" id="CAH3036976.1"/>
    </source>
</evidence>
<evidence type="ECO:0000313" key="2">
    <source>
        <dbReference type="Proteomes" id="UP001159405"/>
    </source>
</evidence>
<dbReference type="EMBL" id="CALNXK010000005">
    <property type="protein sequence ID" value="CAH3036976.1"/>
    <property type="molecule type" value="Genomic_DNA"/>
</dbReference>
<reference evidence="1 2" key="1">
    <citation type="submission" date="2022-05" db="EMBL/GenBank/DDBJ databases">
        <authorList>
            <consortium name="Genoscope - CEA"/>
            <person name="William W."/>
        </authorList>
    </citation>
    <scope>NUCLEOTIDE SEQUENCE [LARGE SCALE GENOMIC DNA]</scope>
</reference>
<name>A0ABN8MZU8_9CNID</name>
<protein>
    <submittedName>
        <fullName evidence="1">Uncharacterized protein</fullName>
    </submittedName>
</protein>
<proteinExistence type="predicted"/>
<dbReference type="Proteomes" id="UP001159405">
    <property type="component" value="Unassembled WGS sequence"/>
</dbReference>
<gene>
    <name evidence="1" type="ORF">PLOB_00035686</name>
</gene>
<keyword evidence="2" id="KW-1185">Reference proteome</keyword>
<comment type="caution">
    <text evidence="1">The sequence shown here is derived from an EMBL/GenBank/DDBJ whole genome shotgun (WGS) entry which is preliminary data.</text>
</comment>
<sequence>MMTHKTAPVNCHNHYTDGPMLPVSKVLQEILASNNGIHER</sequence>
<organism evidence="1 2">
    <name type="scientific">Porites lobata</name>
    <dbReference type="NCBI Taxonomy" id="104759"/>
    <lineage>
        <taxon>Eukaryota</taxon>
        <taxon>Metazoa</taxon>
        <taxon>Cnidaria</taxon>
        <taxon>Anthozoa</taxon>
        <taxon>Hexacorallia</taxon>
        <taxon>Scleractinia</taxon>
        <taxon>Fungiina</taxon>
        <taxon>Poritidae</taxon>
        <taxon>Porites</taxon>
    </lineage>
</organism>